<evidence type="ECO:0000256" key="2">
    <source>
        <dbReference type="SAM" id="MobiDB-lite"/>
    </source>
</evidence>
<feature type="compositionally biased region" description="Polar residues" evidence="2">
    <location>
        <begin position="44"/>
        <end position="54"/>
    </location>
</feature>
<feature type="compositionally biased region" description="Polar residues" evidence="2">
    <location>
        <begin position="64"/>
        <end position="79"/>
    </location>
</feature>
<comment type="caution">
    <text evidence="3">The sequence shown here is derived from an EMBL/GenBank/DDBJ whole genome shotgun (WGS) entry which is preliminary data.</text>
</comment>
<dbReference type="Proteomes" id="UP000015453">
    <property type="component" value="Unassembled WGS sequence"/>
</dbReference>
<gene>
    <name evidence="3" type="ORF">M569_17281</name>
</gene>
<reference evidence="3 4" key="1">
    <citation type="journal article" date="2013" name="BMC Genomics">
        <title>The miniature genome of a carnivorous plant Genlisea aurea contains a low number of genes and short non-coding sequences.</title>
        <authorList>
            <person name="Leushkin E.V."/>
            <person name="Sutormin R.A."/>
            <person name="Nabieva E.R."/>
            <person name="Penin A.A."/>
            <person name="Kondrashov A.S."/>
            <person name="Logacheva M.D."/>
        </authorList>
    </citation>
    <scope>NUCLEOTIDE SEQUENCE [LARGE SCALE GENOMIC DNA]</scope>
</reference>
<proteinExistence type="predicted"/>
<evidence type="ECO:0000256" key="1">
    <source>
        <dbReference type="SAM" id="Coils"/>
    </source>
</evidence>
<sequence length="657" mass="73523">MDDLSDQLKDVHLNLGKDQKEQFEDARADDLYQKEDPLLGASANIKTGQTNPHENTGAIPKTRFQGTPDLNKTRGQSPVPNLHNLRHQGPQVNPRPNVNLPPPGYNAPGGGQNNPGVNPPGGDNNPPGGGNNPPGGNNNPPGGGNGPNGPYRRPEDDPQEVIRLLREQVRREAERAARAEFEAAQKMRNIQGMETKIEAMQNEWNRREGRLVQELDLLREKAKPKIDTVVTQGFGTDGLHERMNQYENDLRVMVDTLKYMSGVVRPSPHDEPEKLEQMENIDTLVKYQSKLGEERQKVIETANNFAQKYTITLKMPTVSAKSDATHDHMLRAKEVKEAIPAFNPEVAGSDLENTWECMLLHVNGIDVTESQWIRLLNYVLQGPAHKVLRSLIESGADLEEIVDTLSELYTDRKTLEDAKLEIDQFARQPNETIHAALKRLGLQLDKIRPLYPAEAWPHHKESMMEMALKTVILPEVRQELEVKMAKQHKKGFAVPFKKKLEFVSEYEDTRKKKPTARMSPAFGLATGNPVMTAMPVNAIAPPSSKGAVRKRSVSFDRGSRARSLSSSGRELSKSRHPLLKQSALDHLVQKSSSQPMEVDTQVSYHPQTYTSEKSATAPKRAPTPYGTQQKSQQFFHGDSRRTRSPSVSKSQERSNSR</sequence>
<dbReference type="AlphaFoldDB" id="S8BZD8"/>
<accession>S8BZD8</accession>
<keyword evidence="1" id="KW-0175">Coiled coil</keyword>
<protein>
    <submittedName>
        <fullName evidence="3">Uncharacterized protein</fullName>
    </submittedName>
</protein>
<feature type="region of interest" description="Disordered" evidence="2">
    <location>
        <begin position="1"/>
        <end position="156"/>
    </location>
</feature>
<feature type="compositionally biased region" description="Low complexity" evidence="2">
    <location>
        <begin position="114"/>
        <end position="126"/>
    </location>
</feature>
<feature type="compositionally biased region" description="Polar residues" evidence="2">
    <location>
        <begin position="625"/>
        <end position="634"/>
    </location>
</feature>
<organism evidence="3 4">
    <name type="scientific">Genlisea aurea</name>
    <dbReference type="NCBI Taxonomy" id="192259"/>
    <lineage>
        <taxon>Eukaryota</taxon>
        <taxon>Viridiplantae</taxon>
        <taxon>Streptophyta</taxon>
        <taxon>Embryophyta</taxon>
        <taxon>Tracheophyta</taxon>
        <taxon>Spermatophyta</taxon>
        <taxon>Magnoliopsida</taxon>
        <taxon>eudicotyledons</taxon>
        <taxon>Gunneridae</taxon>
        <taxon>Pentapetalae</taxon>
        <taxon>asterids</taxon>
        <taxon>lamiids</taxon>
        <taxon>Lamiales</taxon>
        <taxon>Lentibulariaceae</taxon>
        <taxon>Genlisea</taxon>
    </lineage>
</organism>
<dbReference type="EMBL" id="AUSU01010126">
    <property type="protein sequence ID" value="EPS57536.1"/>
    <property type="molecule type" value="Genomic_DNA"/>
</dbReference>
<name>S8BZD8_9LAMI</name>
<feature type="non-terminal residue" evidence="3">
    <location>
        <position position="657"/>
    </location>
</feature>
<evidence type="ECO:0000313" key="4">
    <source>
        <dbReference type="Proteomes" id="UP000015453"/>
    </source>
</evidence>
<evidence type="ECO:0000313" key="3">
    <source>
        <dbReference type="EMBL" id="EPS57536.1"/>
    </source>
</evidence>
<feature type="region of interest" description="Disordered" evidence="2">
    <location>
        <begin position="608"/>
        <end position="657"/>
    </location>
</feature>
<feature type="compositionally biased region" description="Basic and acidic residues" evidence="2">
    <location>
        <begin position="1"/>
        <end position="37"/>
    </location>
</feature>
<feature type="coiled-coil region" evidence="1">
    <location>
        <begin position="162"/>
        <end position="203"/>
    </location>
</feature>
<feature type="region of interest" description="Disordered" evidence="2">
    <location>
        <begin position="536"/>
        <end position="577"/>
    </location>
</feature>
<keyword evidence="4" id="KW-1185">Reference proteome</keyword>